<name>A0A3M7RPC5_BRAPC</name>
<dbReference type="Proteomes" id="UP000276133">
    <property type="component" value="Unassembled WGS sequence"/>
</dbReference>
<dbReference type="AlphaFoldDB" id="A0A3M7RPC5"/>
<proteinExistence type="predicted"/>
<reference evidence="1 2" key="1">
    <citation type="journal article" date="2018" name="Sci. Rep.">
        <title>Genomic signatures of local adaptation to the degree of environmental predictability in rotifers.</title>
        <authorList>
            <person name="Franch-Gras L."/>
            <person name="Hahn C."/>
            <person name="Garcia-Roger E.M."/>
            <person name="Carmona M.J."/>
            <person name="Serra M."/>
            <person name="Gomez A."/>
        </authorList>
    </citation>
    <scope>NUCLEOTIDE SEQUENCE [LARGE SCALE GENOMIC DNA]</scope>
    <source>
        <strain evidence="1">HYR1</strain>
    </source>
</reference>
<accession>A0A3M7RPC5</accession>
<dbReference type="EMBL" id="REGN01002939">
    <property type="protein sequence ID" value="RNA25329.1"/>
    <property type="molecule type" value="Genomic_DNA"/>
</dbReference>
<keyword evidence="2" id="KW-1185">Reference proteome</keyword>
<organism evidence="1 2">
    <name type="scientific">Brachionus plicatilis</name>
    <name type="common">Marine rotifer</name>
    <name type="synonym">Brachionus muelleri</name>
    <dbReference type="NCBI Taxonomy" id="10195"/>
    <lineage>
        <taxon>Eukaryota</taxon>
        <taxon>Metazoa</taxon>
        <taxon>Spiralia</taxon>
        <taxon>Gnathifera</taxon>
        <taxon>Rotifera</taxon>
        <taxon>Eurotatoria</taxon>
        <taxon>Monogononta</taxon>
        <taxon>Pseudotrocha</taxon>
        <taxon>Ploima</taxon>
        <taxon>Brachionidae</taxon>
        <taxon>Brachionus</taxon>
    </lineage>
</organism>
<gene>
    <name evidence="1" type="ORF">BpHYR1_025037</name>
</gene>
<sequence>MKFLIKFSLFKALFKVSKSKLDFFFKVQPHEFLQFQFNQYNVVSIFSTRNMGAKIEFIFIRSSIKIFEIIYPSIVNKNQ</sequence>
<comment type="caution">
    <text evidence="1">The sequence shown here is derived from an EMBL/GenBank/DDBJ whole genome shotgun (WGS) entry which is preliminary data.</text>
</comment>
<protein>
    <submittedName>
        <fullName evidence="1">Uncharacterized protein</fullName>
    </submittedName>
</protein>
<evidence type="ECO:0000313" key="2">
    <source>
        <dbReference type="Proteomes" id="UP000276133"/>
    </source>
</evidence>
<evidence type="ECO:0000313" key="1">
    <source>
        <dbReference type="EMBL" id="RNA25329.1"/>
    </source>
</evidence>